<evidence type="ECO:0000256" key="1">
    <source>
        <dbReference type="ARBA" id="ARBA00038283"/>
    </source>
</evidence>
<dbReference type="InterPro" id="IPR036390">
    <property type="entry name" value="WH_DNA-bd_sf"/>
</dbReference>
<name>A0A7H9CPD5_9BACT</name>
<protein>
    <submittedName>
        <fullName evidence="3">Putative replication initiation protein</fullName>
    </submittedName>
</protein>
<dbReference type="Pfam" id="PF01051">
    <property type="entry name" value="Rep3_N"/>
    <property type="match status" value="1"/>
</dbReference>
<dbReference type="InterPro" id="IPR000525">
    <property type="entry name" value="Initiator_Rep_WH1"/>
</dbReference>
<dbReference type="Proteomes" id="UP000509414">
    <property type="component" value="Chromosome"/>
</dbReference>
<reference evidence="3 4" key="1">
    <citation type="submission" date="2020-02" db="EMBL/GenBank/DDBJ databases">
        <title>Complete genome sequence of the novel Campylobacter species Candidatus Campylobacter infans.</title>
        <authorList>
            <person name="Duim B."/>
            <person name="Zomer A."/>
            <person name="van der Graaf L."/>
            <person name="Wagenaar J."/>
        </authorList>
    </citation>
    <scope>NUCLEOTIDE SEQUENCE [LARGE SCALE GENOMIC DNA]</scope>
    <source>
        <strain evidence="3 4">19S00001</strain>
    </source>
</reference>
<sequence length="262" mass="30591">MSLLSFYFEKGEFVLKVKRVAKAKKSGTLVFQNKMNSILFPVNFTAFDYDIFFTICWYVKQQGYTDSRQFIEMPYSELTRFFDKSWNKTRVNEQIDLFADKVLGRDGAAVYRSIIPNADGFYKSVGIFFIRIDTFRNKQILKFKMSTDALDVLFGVLKFMKIDLNKFVSIRGKFAKILYRLLLQYENIKADRNGFKCVNFNRSDFENLMAVPSGYDATDLDRRVLTPSLSELGETYFEKILFEPVYSAGSKKIQGYSFKFLC</sequence>
<dbReference type="SUPFAM" id="SSF46785">
    <property type="entry name" value="Winged helix' DNA-binding domain"/>
    <property type="match status" value="1"/>
</dbReference>
<keyword evidence="4" id="KW-1185">Reference proteome</keyword>
<dbReference type="Pfam" id="PF21205">
    <property type="entry name" value="Rep3_C"/>
    <property type="match status" value="1"/>
</dbReference>
<organism evidence="3 4">
    <name type="scientific">Candidatus Campylobacter infans</name>
    <dbReference type="NCBI Taxonomy" id="2561898"/>
    <lineage>
        <taxon>Bacteria</taxon>
        <taxon>Pseudomonadati</taxon>
        <taxon>Campylobacterota</taxon>
        <taxon>Epsilonproteobacteria</taxon>
        <taxon>Campylobacterales</taxon>
        <taxon>Campylobacteraceae</taxon>
        <taxon>Campylobacter</taxon>
    </lineage>
</organism>
<comment type="similarity">
    <text evidence="1">Belongs to the initiator RepB protein family.</text>
</comment>
<dbReference type="GO" id="GO:0003887">
    <property type="term" value="F:DNA-directed DNA polymerase activity"/>
    <property type="evidence" value="ECO:0007669"/>
    <property type="project" value="InterPro"/>
</dbReference>
<dbReference type="AlphaFoldDB" id="A0A7H9CPD5"/>
<feature type="domain" description="Initiator Rep protein WH1" evidence="2">
    <location>
        <begin position="32"/>
        <end position="182"/>
    </location>
</feature>
<dbReference type="Gene3D" id="1.10.10.10">
    <property type="entry name" value="Winged helix-like DNA-binding domain superfamily/Winged helix DNA-binding domain"/>
    <property type="match status" value="1"/>
</dbReference>
<dbReference type="RefSeq" id="WP_179975193.1">
    <property type="nucleotide sequence ID" value="NZ_CP049075.1"/>
</dbReference>
<dbReference type="KEGG" id="cinf:CINF_1641"/>
<evidence type="ECO:0000259" key="2">
    <source>
        <dbReference type="Pfam" id="PF01051"/>
    </source>
</evidence>
<proteinExistence type="inferred from homology"/>
<dbReference type="GO" id="GO:0006270">
    <property type="term" value="P:DNA replication initiation"/>
    <property type="evidence" value="ECO:0007669"/>
    <property type="project" value="InterPro"/>
</dbReference>
<dbReference type="EMBL" id="CP049075">
    <property type="protein sequence ID" value="QLI06114.1"/>
    <property type="molecule type" value="Genomic_DNA"/>
</dbReference>
<dbReference type="InterPro" id="IPR036388">
    <property type="entry name" value="WH-like_DNA-bd_sf"/>
</dbReference>
<evidence type="ECO:0000313" key="3">
    <source>
        <dbReference type="EMBL" id="QLI06114.1"/>
    </source>
</evidence>
<accession>A0A7H9CPD5</accession>
<gene>
    <name evidence="3" type="ORF">CINF_1641</name>
</gene>
<evidence type="ECO:0000313" key="4">
    <source>
        <dbReference type="Proteomes" id="UP000509414"/>
    </source>
</evidence>